<comment type="caution">
    <text evidence="3">The sequence shown here is derived from an EMBL/GenBank/DDBJ whole genome shotgun (WGS) entry which is preliminary data.</text>
</comment>
<dbReference type="CDD" id="cd19077">
    <property type="entry name" value="AKR_AKR8A1-2"/>
    <property type="match status" value="1"/>
</dbReference>
<evidence type="ECO:0000313" key="3">
    <source>
        <dbReference type="EMBL" id="KKA16883.1"/>
    </source>
</evidence>
<dbReference type="PANTHER" id="PTHR43625:SF78">
    <property type="entry name" value="PYRIDOXAL REDUCTASE-RELATED"/>
    <property type="match status" value="1"/>
</dbReference>
<dbReference type="PANTHER" id="PTHR43625">
    <property type="entry name" value="AFLATOXIN B1 ALDEHYDE REDUCTASE"/>
    <property type="match status" value="1"/>
</dbReference>
<reference evidence="3 4" key="1">
    <citation type="submission" date="2015-04" db="EMBL/GenBank/DDBJ databases">
        <authorList>
            <person name="Heijne W.H."/>
            <person name="Fedorova N.D."/>
            <person name="Nierman W.C."/>
            <person name="Vollebregt A.W."/>
            <person name="Zhao Z."/>
            <person name="Wu L."/>
            <person name="Kumar M."/>
            <person name="Stam H."/>
            <person name="van den Berg M.A."/>
            <person name="Pel H.J."/>
        </authorList>
    </citation>
    <scope>NUCLEOTIDE SEQUENCE [LARGE SCALE GENOMIC DNA]</scope>
    <source>
        <strain evidence="3 4">CBS 393.64</strain>
    </source>
</reference>
<organism evidence="3 4">
    <name type="scientific">Rasamsonia emersonii (strain ATCC 16479 / CBS 393.64 / IMI 116815)</name>
    <dbReference type="NCBI Taxonomy" id="1408163"/>
    <lineage>
        <taxon>Eukaryota</taxon>
        <taxon>Fungi</taxon>
        <taxon>Dikarya</taxon>
        <taxon>Ascomycota</taxon>
        <taxon>Pezizomycotina</taxon>
        <taxon>Eurotiomycetes</taxon>
        <taxon>Eurotiomycetidae</taxon>
        <taxon>Eurotiales</taxon>
        <taxon>Trichocomaceae</taxon>
        <taxon>Rasamsonia</taxon>
    </lineage>
</organism>
<dbReference type="Proteomes" id="UP000053958">
    <property type="component" value="Unassembled WGS sequence"/>
</dbReference>
<name>A0A0F4YGX1_RASE3</name>
<dbReference type="InterPro" id="IPR023210">
    <property type="entry name" value="NADP_OxRdtase_dom"/>
</dbReference>
<keyword evidence="4" id="KW-1185">Reference proteome</keyword>
<dbReference type="RefSeq" id="XP_013323495.1">
    <property type="nucleotide sequence ID" value="XM_013468041.1"/>
</dbReference>
<evidence type="ECO:0000313" key="4">
    <source>
        <dbReference type="Proteomes" id="UP000053958"/>
    </source>
</evidence>
<dbReference type="SUPFAM" id="SSF51430">
    <property type="entry name" value="NAD(P)-linked oxidoreductase"/>
    <property type="match status" value="1"/>
</dbReference>
<feature type="domain" description="NADP-dependent oxidoreductase" evidence="2">
    <location>
        <begin position="13"/>
        <end position="311"/>
    </location>
</feature>
<dbReference type="InterPro" id="IPR050791">
    <property type="entry name" value="Aldo-Keto_reductase"/>
</dbReference>
<dbReference type="STRING" id="1408163.A0A0F4YGX1"/>
<accession>A0A0F4YGX1</accession>
<dbReference type="GeneID" id="25321430"/>
<dbReference type="Pfam" id="PF00248">
    <property type="entry name" value="Aldo_ket_red"/>
    <property type="match status" value="1"/>
</dbReference>
<protein>
    <submittedName>
        <fullName evidence="3">Pyridoxine 4-dehydrogenase</fullName>
        <ecNumber evidence="3">1.1.1.65</ecNumber>
    </submittedName>
</protein>
<dbReference type="InterPro" id="IPR036812">
    <property type="entry name" value="NAD(P)_OxRdtase_dom_sf"/>
</dbReference>
<dbReference type="AlphaFoldDB" id="A0A0F4YGX1"/>
<dbReference type="GO" id="GO:0005737">
    <property type="term" value="C:cytoplasm"/>
    <property type="evidence" value="ECO:0007669"/>
    <property type="project" value="TreeGrafter"/>
</dbReference>
<evidence type="ECO:0000256" key="1">
    <source>
        <dbReference type="ARBA" id="ARBA00023002"/>
    </source>
</evidence>
<proteinExistence type="predicted"/>
<keyword evidence="1 3" id="KW-0560">Oxidoreductase</keyword>
<dbReference type="GO" id="GO:0050236">
    <property type="term" value="F:pyridoxine 4-dehydrogenase (NADP+) activity"/>
    <property type="evidence" value="ECO:0007669"/>
    <property type="project" value="UniProtKB-EC"/>
</dbReference>
<evidence type="ECO:0000259" key="2">
    <source>
        <dbReference type="Pfam" id="PF00248"/>
    </source>
</evidence>
<sequence length="326" mass="35953">MPTLVGKEVGTTGYGLMRMTWNPQPPSKEVCFETLNTALDLGANFWNAGELYGTPDYNSCHLLHEYFTKYPEKSDKVVLSIKGGLKRGTLIPDGSEENIRRSVDECLRVLGGTKSIDIFECARQDPNTTVEQTVTILAQLIKEGKIKAIGLSEVDAETIRRAHKVHPIAAVEVEFSLWATDILHNDVAKTCAELNIPIVAYSPLGRGVLTGEINKFTDIPEGDFRRLLPKYQEGTLHENLKLVHAVVDLAKRKGVAPAQIALAWIRTLSNRPGMPTIIPIPGGTTSDKVTQNTEGVQTLSDEDMEEIDKILKMYEVKGARYPTATP</sequence>
<gene>
    <name evidence="3" type="ORF">T310_9497</name>
</gene>
<dbReference type="EMBL" id="LASV01000732">
    <property type="protein sequence ID" value="KKA16883.1"/>
    <property type="molecule type" value="Genomic_DNA"/>
</dbReference>
<dbReference type="EC" id="1.1.1.65" evidence="3"/>
<dbReference type="OrthoDB" id="37537at2759"/>
<dbReference type="Gene3D" id="3.20.20.100">
    <property type="entry name" value="NADP-dependent oxidoreductase domain"/>
    <property type="match status" value="1"/>
</dbReference>